<accession>A0A163PWP2</accession>
<feature type="transmembrane region" description="Helical" evidence="9">
    <location>
        <begin position="387"/>
        <end position="403"/>
    </location>
</feature>
<evidence type="ECO:0000313" key="12">
    <source>
        <dbReference type="Proteomes" id="UP000076447"/>
    </source>
</evidence>
<dbReference type="EMBL" id="MAQA01000008">
    <property type="protein sequence ID" value="OCI32199.1"/>
    <property type="molecule type" value="Genomic_DNA"/>
</dbReference>
<evidence type="ECO:0000256" key="2">
    <source>
        <dbReference type="ARBA" id="ARBA00007935"/>
    </source>
</evidence>
<evidence type="ECO:0000313" key="11">
    <source>
        <dbReference type="EMBL" id="OCI32199.1"/>
    </source>
</evidence>
<feature type="transmembrane region" description="Helical" evidence="9">
    <location>
        <begin position="316"/>
        <end position="344"/>
    </location>
</feature>
<reference evidence="11 13" key="2">
    <citation type="submission" date="2016-06" db="EMBL/GenBank/DDBJ databases">
        <title>Genome sequence of Oerskovia enterophila DSM 43852.</title>
        <authorList>
            <person name="Poehlein A."/>
            <person name="Jag V."/>
            <person name="Bengelsdorf F.R."/>
            <person name="Daniel R."/>
            <person name="Duerre P."/>
        </authorList>
    </citation>
    <scope>NUCLEOTIDE SEQUENCE [LARGE SCALE GENOMIC DNA]</scope>
    <source>
        <strain evidence="11 13">DSM 43852</strain>
    </source>
</reference>
<dbReference type="STRING" id="43678.OJAG_39030"/>
<name>A0A163PWP2_9CELL</name>
<sequence length="414" mass="42234">MTPGSHPAGPTTARPTSDALTTAQRTADGTTTDRREPSAPVSDAVGHGAAPRGSGRDEKDAAALTAVGRGRRRAATWLMVGLGVALLVLTVLSGMTGQVPVSPAEVLGSLMHHMGLDIGPMPSHPQGENTLWVVRFPRVVLAILVGAALACSGALMQGVFGNPLAEPGVIGVSAGAAVGACAVIVTAGSLVSGTWVAAAAFLGGLITTFVVYALSRSGGRTEVVTLVLTGIAVNAFAGGLLAFFTFVADPAAREQIVFWQLGSLGGATWGSVAVVAPIAIVGVAGAMLLRRQLDLLSLGERAAQHLGVDVERLRQIVIVLVALLVSAGVAFTGIIAFVGLVVPHLVRMVCGPSHRWLIPASALGGAVVLLLADLVSRTAVANVELPLGMITSLVGGPFFFYLLRRTRSRQGGWA</sequence>
<evidence type="ECO:0000256" key="9">
    <source>
        <dbReference type="SAM" id="Phobius"/>
    </source>
</evidence>
<dbReference type="InterPro" id="IPR037294">
    <property type="entry name" value="ABC_BtuC-like"/>
</dbReference>
<evidence type="ECO:0000256" key="7">
    <source>
        <dbReference type="ARBA" id="ARBA00023136"/>
    </source>
</evidence>
<dbReference type="GO" id="GO:0033214">
    <property type="term" value="P:siderophore-iron import into cell"/>
    <property type="evidence" value="ECO:0007669"/>
    <property type="project" value="TreeGrafter"/>
</dbReference>
<keyword evidence="7 9" id="KW-0472">Membrane</keyword>
<dbReference type="PATRIC" id="fig|43678.3.peg.4075"/>
<dbReference type="Gene3D" id="1.10.3470.10">
    <property type="entry name" value="ABC transporter involved in vitamin B12 uptake, BtuC"/>
    <property type="match status" value="1"/>
</dbReference>
<dbReference type="PANTHER" id="PTHR30472">
    <property type="entry name" value="FERRIC ENTEROBACTIN TRANSPORT SYSTEM PERMEASE PROTEIN"/>
    <property type="match status" value="1"/>
</dbReference>
<gene>
    <name evidence="10" type="primary">hmuU_2</name>
    <name evidence="11" type="synonym">hmuU_1</name>
    <name evidence="11" type="ORF">OERS_09950</name>
    <name evidence="10" type="ORF">OJAG_39030</name>
</gene>
<feature type="transmembrane region" description="Helical" evidence="9">
    <location>
        <begin position="139"/>
        <end position="156"/>
    </location>
</feature>
<evidence type="ECO:0000256" key="3">
    <source>
        <dbReference type="ARBA" id="ARBA00022448"/>
    </source>
</evidence>
<feature type="region of interest" description="Disordered" evidence="8">
    <location>
        <begin position="1"/>
        <end position="59"/>
    </location>
</feature>
<dbReference type="Proteomes" id="UP000076447">
    <property type="component" value="Unassembled WGS sequence"/>
</dbReference>
<feature type="transmembrane region" description="Helical" evidence="9">
    <location>
        <begin position="226"/>
        <end position="247"/>
    </location>
</feature>
<evidence type="ECO:0000313" key="10">
    <source>
        <dbReference type="EMBL" id="KZM33583.1"/>
    </source>
</evidence>
<organism evidence="10 12">
    <name type="scientific">Oerskovia enterophila</name>
    <dbReference type="NCBI Taxonomy" id="43678"/>
    <lineage>
        <taxon>Bacteria</taxon>
        <taxon>Bacillati</taxon>
        <taxon>Actinomycetota</taxon>
        <taxon>Actinomycetes</taxon>
        <taxon>Micrococcales</taxon>
        <taxon>Cellulomonadaceae</taxon>
        <taxon>Oerskovia</taxon>
    </lineage>
</organism>
<keyword evidence="4" id="KW-1003">Cell membrane</keyword>
<dbReference type="GO" id="GO:0022857">
    <property type="term" value="F:transmembrane transporter activity"/>
    <property type="evidence" value="ECO:0007669"/>
    <property type="project" value="InterPro"/>
</dbReference>
<reference evidence="10 12" key="1">
    <citation type="submission" date="2016-01" db="EMBL/GenBank/DDBJ databases">
        <title>Genome sequence of Oerskovia enterophila VJag, an agar and cellulose degrading bacterium.</title>
        <authorList>
            <person name="Poehlein A."/>
            <person name="Jag V."/>
            <person name="Bengelsdorf F."/>
            <person name="Duerre P."/>
            <person name="Daniel R."/>
        </authorList>
    </citation>
    <scope>NUCLEOTIDE SEQUENCE [LARGE SCALE GENOMIC DNA]</scope>
    <source>
        <strain evidence="10 12">VJag</strain>
    </source>
</reference>
<comment type="caution">
    <text evidence="10">The sequence shown here is derived from an EMBL/GenBank/DDBJ whole genome shotgun (WGS) entry which is preliminary data.</text>
</comment>
<evidence type="ECO:0000256" key="6">
    <source>
        <dbReference type="ARBA" id="ARBA00022989"/>
    </source>
</evidence>
<dbReference type="SUPFAM" id="SSF81345">
    <property type="entry name" value="ABC transporter involved in vitamin B12 uptake, BtuC"/>
    <property type="match status" value="1"/>
</dbReference>
<feature type="transmembrane region" description="Helical" evidence="9">
    <location>
        <begin position="267"/>
        <end position="289"/>
    </location>
</feature>
<keyword evidence="5 9" id="KW-0812">Transmembrane</keyword>
<keyword evidence="3" id="KW-0813">Transport</keyword>
<dbReference type="FunFam" id="1.10.3470.10:FF:000001">
    <property type="entry name" value="Vitamin B12 ABC transporter permease BtuC"/>
    <property type="match status" value="1"/>
</dbReference>
<feature type="transmembrane region" description="Helical" evidence="9">
    <location>
        <begin position="74"/>
        <end position="95"/>
    </location>
</feature>
<dbReference type="PANTHER" id="PTHR30472:SF25">
    <property type="entry name" value="ABC TRANSPORTER PERMEASE PROTEIN MJ0876-RELATED"/>
    <property type="match status" value="1"/>
</dbReference>
<keyword evidence="6 9" id="KW-1133">Transmembrane helix</keyword>
<evidence type="ECO:0000256" key="1">
    <source>
        <dbReference type="ARBA" id="ARBA00004651"/>
    </source>
</evidence>
<evidence type="ECO:0000256" key="4">
    <source>
        <dbReference type="ARBA" id="ARBA00022475"/>
    </source>
</evidence>
<feature type="transmembrane region" description="Helical" evidence="9">
    <location>
        <begin position="356"/>
        <end position="375"/>
    </location>
</feature>
<feature type="transmembrane region" description="Helical" evidence="9">
    <location>
        <begin position="168"/>
        <end position="189"/>
    </location>
</feature>
<dbReference type="Pfam" id="PF01032">
    <property type="entry name" value="FecCD"/>
    <property type="match status" value="1"/>
</dbReference>
<feature type="transmembrane region" description="Helical" evidence="9">
    <location>
        <begin position="195"/>
        <end position="214"/>
    </location>
</feature>
<dbReference type="AlphaFoldDB" id="A0A163PWP2"/>
<evidence type="ECO:0000256" key="8">
    <source>
        <dbReference type="SAM" id="MobiDB-lite"/>
    </source>
</evidence>
<comment type="subcellular location">
    <subcellularLocation>
        <location evidence="1">Cell membrane</location>
        <topology evidence="1">Multi-pass membrane protein</topology>
    </subcellularLocation>
</comment>
<proteinExistence type="inferred from homology"/>
<keyword evidence="13" id="KW-1185">Reference proteome</keyword>
<comment type="similarity">
    <text evidence="2">Belongs to the binding-protein-dependent transport system permease family. FecCD subfamily.</text>
</comment>
<evidence type="ECO:0000256" key="5">
    <source>
        <dbReference type="ARBA" id="ARBA00022692"/>
    </source>
</evidence>
<dbReference type="InterPro" id="IPR000522">
    <property type="entry name" value="ABC_transptr_permease_BtuC"/>
</dbReference>
<dbReference type="CDD" id="cd06550">
    <property type="entry name" value="TM_ABC_iron-siderophores_like"/>
    <property type="match status" value="1"/>
</dbReference>
<dbReference type="Proteomes" id="UP000093412">
    <property type="component" value="Unassembled WGS sequence"/>
</dbReference>
<feature type="compositionally biased region" description="Low complexity" evidence="8">
    <location>
        <begin position="21"/>
        <end position="30"/>
    </location>
</feature>
<protein>
    <submittedName>
        <fullName evidence="10">Hemin transport system permease protein HmuU</fullName>
    </submittedName>
</protein>
<dbReference type="EMBL" id="LRIE01000085">
    <property type="protein sequence ID" value="KZM33583.1"/>
    <property type="molecule type" value="Genomic_DNA"/>
</dbReference>
<dbReference type="GO" id="GO:0005886">
    <property type="term" value="C:plasma membrane"/>
    <property type="evidence" value="ECO:0007669"/>
    <property type="project" value="UniProtKB-SubCell"/>
</dbReference>
<evidence type="ECO:0000313" key="13">
    <source>
        <dbReference type="Proteomes" id="UP000093412"/>
    </source>
</evidence>